<name>A0A8H7A317_PLEOS</name>
<proteinExistence type="inferred from homology"/>
<evidence type="ECO:0000256" key="4">
    <source>
        <dbReference type="ARBA" id="ARBA00022729"/>
    </source>
</evidence>
<dbReference type="GeneID" id="59373846"/>
<dbReference type="EMBL" id="JACETU010000002">
    <property type="protein sequence ID" value="KAF7437192.1"/>
    <property type="molecule type" value="Genomic_DNA"/>
</dbReference>
<dbReference type="InterPro" id="IPR010795">
    <property type="entry name" value="Prenylcys_lyase"/>
</dbReference>
<dbReference type="AlphaFoldDB" id="A0A8H7A317"/>
<dbReference type="InterPro" id="IPR017046">
    <property type="entry name" value="Prenylcysteine_Oxase1"/>
</dbReference>
<dbReference type="Pfam" id="PF07156">
    <property type="entry name" value="Prenylcys_lyase"/>
    <property type="match status" value="1"/>
</dbReference>
<feature type="chain" id="PRO_5034470991" description="Prenylcysteine lyase domain-containing protein" evidence="8">
    <location>
        <begin position="17"/>
        <end position="526"/>
    </location>
</feature>
<sequence length="526" mass="58429">MKVLTHLCLLIGASNAFEFPFAIPFFSAKVPSVQVDSPPLNVTPRIAIIGAGAGGSSAAFWISKAKERFGLDVEVDVYEQSSYIGGRSTVVYPHDDTSLPHIELGASIFVNANKNMWRASEEFNLTRDDFSAEDNDLGVWDGENILLSFAGGWWDTLKLMWRYGVLSPKRAQTIVDRMVAQFQRLYSDKTLNWDNIQDIASSFGWDELVAQTASEYLQSKGITRKYAHEFVEATTRVNYGQNADFIHMLGGAVGLAATGAVGIKGGNFLVFEQFLKRSGANGHLNTTVLSITHHDSSHDWTVETTSGTKRYRGVILAAPYHSSKIQLPSTLASQIKPQPYVHLHVTLLTTNSSTFNPTYFNLPLSSKVPGMMLTTDENRRQGGRGPEFNSISYHGKAGENEWAVKIFSKERVSDEWLERIFPGSVTWVFRKEWDAYPELPPTDSFPPVKLDTGFYYVNAFEPLMSTMETETISARNIVDLLLNERFGSSICGRRLSAHAEEDSGTSAQAPLSSSNTDTDFVYGWDC</sequence>
<dbReference type="VEuPathDB" id="FungiDB:PC9H_004028"/>
<evidence type="ECO:0000256" key="5">
    <source>
        <dbReference type="ARBA" id="ARBA00022827"/>
    </source>
</evidence>
<keyword evidence="11" id="KW-1185">Reference proteome</keyword>
<keyword evidence="7" id="KW-0325">Glycoprotein</keyword>
<dbReference type="OrthoDB" id="437369at2759"/>
<keyword evidence="6" id="KW-0560">Oxidoreductase</keyword>
<dbReference type="Gene3D" id="3.50.50.60">
    <property type="entry name" value="FAD/NAD(P)-binding domain"/>
    <property type="match status" value="1"/>
</dbReference>
<comment type="caution">
    <text evidence="10">The sequence shown here is derived from an EMBL/GenBank/DDBJ whole genome shotgun (WGS) entry which is preliminary data.</text>
</comment>
<keyword evidence="4 8" id="KW-0732">Signal</keyword>
<feature type="domain" description="Prenylcysteine lyase" evidence="9">
    <location>
        <begin position="153"/>
        <end position="483"/>
    </location>
</feature>
<evidence type="ECO:0000256" key="8">
    <source>
        <dbReference type="SAM" id="SignalP"/>
    </source>
</evidence>
<protein>
    <recommendedName>
        <fullName evidence="9">Prenylcysteine lyase domain-containing protein</fullName>
    </recommendedName>
</protein>
<keyword evidence="5" id="KW-0274">FAD</keyword>
<evidence type="ECO:0000256" key="6">
    <source>
        <dbReference type="ARBA" id="ARBA00023002"/>
    </source>
</evidence>
<evidence type="ECO:0000256" key="7">
    <source>
        <dbReference type="ARBA" id="ARBA00023180"/>
    </source>
</evidence>
<dbReference type="GO" id="GO:0030327">
    <property type="term" value="P:prenylated protein catabolic process"/>
    <property type="evidence" value="ECO:0007669"/>
    <property type="project" value="TreeGrafter"/>
</dbReference>
<comment type="cofactor">
    <cofactor evidence="1">
        <name>FAD</name>
        <dbReference type="ChEBI" id="CHEBI:57692"/>
    </cofactor>
</comment>
<reference evidence="10" key="1">
    <citation type="submission" date="2019-07" db="EMBL/GenBank/DDBJ databases">
        <authorList>
            <person name="Palmer J.M."/>
        </authorList>
    </citation>
    <scope>NUCLEOTIDE SEQUENCE</scope>
    <source>
        <strain evidence="10">PC9</strain>
    </source>
</reference>
<evidence type="ECO:0000313" key="11">
    <source>
        <dbReference type="Proteomes" id="UP000623687"/>
    </source>
</evidence>
<dbReference type="Pfam" id="PF13450">
    <property type="entry name" value="NAD_binding_8"/>
    <property type="match status" value="1"/>
</dbReference>
<evidence type="ECO:0000256" key="2">
    <source>
        <dbReference type="ARBA" id="ARBA00009967"/>
    </source>
</evidence>
<gene>
    <name evidence="10" type="ORF">PC9H_004028</name>
</gene>
<feature type="signal peptide" evidence="8">
    <location>
        <begin position="1"/>
        <end position="16"/>
    </location>
</feature>
<accession>A0A8H7A317</accession>
<dbReference type="RefSeq" id="XP_036635091.1">
    <property type="nucleotide sequence ID" value="XM_036773618.1"/>
</dbReference>
<dbReference type="InterPro" id="IPR036188">
    <property type="entry name" value="FAD/NAD-bd_sf"/>
</dbReference>
<evidence type="ECO:0000259" key="9">
    <source>
        <dbReference type="Pfam" id="PF07156"/>
    </source>
</evidence>
<evidence type="ECO:0000256" key="3">
    <source>
        <dbReference type="ARBA" id="ARBA00022630"/>
    </source>
</evidence>
<organism evidence="10 11">
    <name type="scientific">Pleurotus ostreatus</name>
    <name type="common">Oyster mushroom</name>
    <name type="synonym">White-rot fungus</name>
    <dbReference type="NCBI Taxonomy" id="5322"/>
    <lineage>
        <taxon>Eukaryota</taxon>
        <taxon>Fungi</taxon>
        <taxon>Dikarya</taxon>
        <taxon>Basidiomycota</taxon>
        <taxon>Agaricomycotina</taxon>
        <taxon>Agaricomycetes</taxon>
        <taxon>Agaricomycetidae</taxon>
        <taxon>Agaricales</taxon>
        <taxon>Pleurotineae</taxon>
        <taxon>Pleurotaceae</taxon>
        <taxon>Pleurotus</taxon>
    </lineage>
</organism>
<evidence type="ECO:0000313" key="10">
    <source>
        <dbReference type="EMBL" id="KAF7437192.1"/>
    </source>
</evidence>
<evidence type="ECO:0000256" key="1">
    <source>
        <dbReference type="ARBA" id="ARBA00001974"/>
    </source>
</evidence>
<dbReference type="PANTHER" id="PTHR15944">
    <property type="entry name" value="FARNESYLCYSTEINE LYASE"/>
    <property type="match status" value="1"/>
</dbReference>
<comment type="similarity">
    <text evidence="2">Belongs to the prenylcysteine oxidase family.</text>
</comment>
<dbReference type="GO" id="GO:0001735">
    <property type="term" value="F:prenylcysteine oxidase activity"/>
    <property type="evidence" value="ECO:0007669"/>
    <property type="project" value="InterPro"/>
</dbReference>
<keyword evidence="3" id="KW-0285">Flavoprotein</keyword>
<dbReference type="GO" id="GO:0030328">
    <property type="term" value="P:prenylcysteine catabolic process"/>
    <property type="evidence" value="ECO:0007669"/>
    <property type="project" value="InterPro"/>
</dbReference>
<dbReference type="SUPFAM" id="SSF51905">
    <property type="entry name" value="FAD/NAD(P)-binding domain"/>
    <property type="match status" value="1"/>
</dbReference>
<dbReference type="PIRSF" id="PIRSF036292">
    <property type="entry name" value="Prenylcysteine_oxidase"/>
    <property type="match status" value="1"/>
</dbReference>
<dbReference type="Proteomes" id="UP000623687">
    <property type="component" value="Unassembled WGS sequence"/>
</dbReference>
<dbReference type="PANTHER" id="PTHR15944:SF0">
    <property type="entry name" value="PRENYLCYSTEINE LYASE DOMAIN-CONTAINING PROTEIN"/>
    <property type="match status" value="1"/>
</dbReference>